<dbReference type="InterPro" id="IPR010071">
    <property type="entry name" value="AA_adenyl_dom"/>
</dbReference>
<feature type="region of interest" description="Disordered" evidence="4">
    <location>
        <begin position="1897"/>
        <end position="1916"/>
    </location>
</feature>
<dbReference type="RefSeq" id="WP_219526950.1">
    <property type="nucleotide sequence ID" value="NZ_JAHKRM010000001.1"/>
</dbReference>
<keyword evidence="2" id="KW-0596">Phosphopantetheine</keyword>
<dbReference type="Pfam" id="PF00668">
    <property type="entry name" value="Condensation"/>
    <property type="match status" value="2"/>
</dbReference>
<dbReference type="SMART" id="SM00823">
    <property type="entry name" value="PKS_PP"/>
    <property type="match status" value="2"/>
</dbReference>
<dbReference type="InterPro" id="IPR009081">
    <property type="entry name" value="PP-bd_ACP"/>
</dbReference>
<dbReference type="Pfam" id="PF00501">
    <property type="entry name" value="AMP-binding"/>
    <property type="match status" value="4"/>
</dbReference>
<feature type="region of interest" description="Disordered" evidence="4">
    <location>
        <begin position="199"/>
        <end position="219"/>
    </location>
</feature>
<comment type="caution">
    <text evidence="6">The sequence shown here is derived from an EMBL/GenBank/DDBJ whole genome shotgun (WGS) entry which is preliminary data.</text>
</comment>
<dbReference type="NCBIfam" id="TIGR01733">
    <property type="entry name" value="AA-adenyl-dom"/>
    <property type="match status" value="1"/>
</dbReference>
<dbReference type="PROSITE" id="PS00012">
    <property type="entry name" value="PHOSPHOPANTETHEINE"/>
    <property type="match status" value="2"/>
</dbReference>
<evidence type="ECO:0000256" key="3">
    <source>
        <dbReference type="ARBA" id="ARBA00022553"/>
    </source>
</evidence>
<feature type="domain" description="Carrier" evidence="5">
    <location>
        <begin position="1912"/>
        <end position="1987"/>
    </location>
</feature>
<sequence length="2009" mass="215594">MISLGQERLWFLQRLDPLDAAYRVAVVRRLRGTLDVEALTGAFGDVVGRHESLRTRFPDQDGLPVAVIDPPGAVPVELVAFDRPGPDGPAGPVLDEVMRLLEERANTPFDLAAAPPLRITLVRLADDDHVLCVVLHHIIGDGWSLNVLMDDLAAFYLARTRGVPVSLPELPVRYADYADEQRGSDADVEYWTGRLTGARPLELPTDRPRPAQRSSAGDEVGFDLSPEIAGALSRLARAERSTVFMVLLAAYQVLLARHAGQDDIVVGSPTAGRDRPELEPMVGLFASTLVLRGDLSGDPPFAELLRRTRRTVLEAMAHREVPIERVLSALDIERDLSRTPLFQAMLALHNSAVGYAEAEAFAGMESLPFAHGAPPAMVDLRMDLWPSGEGWHGAFFYSTELFDRETVTRLAARFQTLLASILAAPEARLSELDLLPAAERELLDRTWNSTTLDVPAATVVDLVMRQAGLRPDAVAVSCGENHLTYAALAAQAERVAGELRARGAGPGAVVAVRRRRSVELPGTLLGVMLAGAAYLPIDPALPADRVAYVLADSGARFTLDDDSLPAADGPGPDVGSAAYVLYTSGSTGRPKGVAVPHSALVNLLAGMEQLLGARPADVWLGSTSLSFDIAGLELYLPLVTGGRLVLADDETVRDGAALAGLISTAGVTHVQATPSGWNMLLSAGLDASGLVALAGGEALPLTLARRLRRRVARLFNMYGPTETTIWSTAWEVPAEPGRVSIGRPIANTHVHVLDGFGAPVPIGVPGELAIGGAGLALGYLGNPELTAERFANGRYRTGDRVRWLRDGTLEFLGRGDGQVKLRGHRVELGEIETVLESHPDVRQAAVVVRGDELVAYVVTAPPDLLEHAARWLPGYMVPGVVVALDALPMTANGKVDRLALPEPEGPVAGRGGKPRTARERQVARIFGDVLRIGDLGADDDFFALGGHSLLATQVIARLEAAGTTVPLRTLFGQPTVAGFAATLEDLPDEPGRPLAPRPPGTLPPLSAAQERLWFLHRLDPDDASYNMYIVRRLRGPLDPEALGRALTALLARHESLRTRFPEVDGRPVAVVERATPAAVERLDARDEAEARALVAARTNAPPDLGTAPPLRITLIRLGEDDHVLCVVLHHIIADGWSITVLLNDLAALYAESEGLAPLAVQHGDVARWQREQDGSAALEYWRERLADPPTLALRTDRPHTPGPTRGDFHLLDIPDDLARALDATARRQRSTLFMVLLAAYQVLLTRHTGQTDILVGSPTAGRGRVELEPIVGYLSTTLVLRGDLSGDPTLDELLARTRRTVLDAMAYQDVPFERLLADLDVERDISRKPMFQTMFTLNSQTADGEQDRLADDLEMSYFDDGYRQAKFDLVVEAWRAPGRLRMAFGYDAGLFDAETVAGLAERFAVLLRGIADPDNRHARLSALPMLTTADTALITSASGDGSTESAIGVPEMIAEAVAAHPGATAVICGSESVTYGELAERVSRLAAELDGRGAGPGDIVGLHLGRSIDAVVAMLAIWRTGAAYLPLDPAYPAARRQHMITASGARLIVSDSLTTADSPRTGDPGLAYVIYTSGSTGIPKGVAVEHAGLAARVRWMRHEYGLRPGDRVVQLASLSFDTHAEELYPALTTGATVVLVPDGGATLPDLLAERPDITVLDLPTAYFHHLVDLIDEIAWPPALRLVVIGGEQVHAASLTRWRRRFGDRVRLVNTYGPTETTIVATAADLTGDPDPHPPIGRPIHATTVRVLDPYGAPTPPGAPGELYIGGPGVARGYLGQQELTARRFVRLPDGGRYFRTGDRVRLRPDGLLEFLGRLDEQVKVRGFRIEPGEVEHCLLTHPDVRQAAVVARDGELVAYVVGEAAELAEHVAGRLPPYLVPTHWVVLDALPLTANGKLDRSALPEPGRAAGTDATPPRSDAEELVADVWAEVLGADKVGAFDDFFALGGHSLLAIRVAARLRAIAGVDLPIRTLFARRTVAELARAVEEALVAEVAGLSDEQVLSMLDPEGTS</sequence>
<dbReference type="EMBL" id="JBHUCM010000019">
    <property type="protein sequence ID" value="MFD1540514.1"/>
    <property type="molecule type" value="Genomic_DNA"/>
</dbReference>
<dbReference type="InterPro" id="IPR006162">
    <property type="entry name" value="Ppantetheine_attach_site"/>
</dbReference>
<evidence type="ECO:0000313" key="7">
    <source>
        <dbReference type="Proteomes" id="UP001597097"/>
    </source>
</evidence>
<dbReference type="Proteomes" id="UP001597097">
    <property type="component" value="Unassembled WGS sequence"/>
</dbReference>
<dbReference type="CDD" id="cd19531">
    <property type="entry name" value="LCL_NRPS-like"/>
    <property type="match status" value="2"/>
</dbReference>
<dbReference type="InterPro" id="IPR020806">
    <property type="entry name" value="PKS_PP-bd"/>
</dbReference>
<dbReference type="InterPro" id="IPR020845">
    <property type="entry name" value="AMP-binding_CS"/>
</dbReference>
<dbReference type="Pfam" id="PF13193">
    <property type="entry name" value="AMP-binding_C"/>
    <property type="match status" value="2"/>
</dbReference>
<gene>
    <name evidence="6" type="ORF">ACFSJ0_25895</name>
</gene>
<organism evidence="6 7">
    <name type="scientific">Nonomuraea guangzhouensis</name>
    <dbReference type="NCBI Taxonomy" id="1291555"/>
    <lineage>
        <taxon>Bacteria</taxon>
        <taxon>Bacillati</taxon>
        <taxon>Actinomycetota</taxon>
        <taxon>Actinomycetes</taxon>
        <taxon>Streptosporangiales</taxon>
        <taxon>Streptosporangiaceae</taxon>
        <taxon>Nonomuraea</taxon>
    </lineage>
</organism>
<reference evidence="7" key="1">
    <citation type="journal article" date="2019" name="Int. J. Syst. Evol. Microbiol.">
        <title>The Global Catalogue of Microorganisms (GCM) 10K type strain sequencing project: providing services to taxonomists for standard genome sequencing and annotation.</title>
        <authorList>
            <consortium name="The Broad Institute Genomics Platform"/>
            <consortium name="The Broad Institute Genome Sequencing Center for Infectious Disease"/>
            <person name="Wu L."/>
            <person name="Ma J."/>
        </authorList>
    </citation>
    <scope>NUCLEOTIDE SEQUENCE [LARGE SCALE GENOMIC DNA]</scope>
    <source>
        <strain evidence="7">CGMCC 1.15399</strain>
    </source>
</reference>
<proteinExistence type="predicted"/>
<evidence type="ECO:0000259" key="5">
    <source>
        <dbReference type="PROSITE" id="PS50075"/>
    </source>
</evidence>
<dbReference type="PANTHER" id="PTHR45527:SF1">
    <property type="entry name" value="FATTY ACID SYNTHASE"/>
    <property type="match status" value="1"/>
</dbReference>
<dbReference type="Pfam" id="PF00550">
    <property type="entry name" value="PP-binding"/>
    <property type="match status" value="2"/>
</dbReference>
<evidence type="ECO:0000256" key="4">
    <source>
        <dbReference type="SAM" id="MobiDB-lite"/>
    </source>
</evidence>
<keyword evidence="3" id="KW-0597">Phosphoprotein</keyword>
<comment type="cofactor">
    <cofactor evidence="1">
        <name>pantetheine 4'-phosphate</name>
        <dbReference type="ChEBI" id="CHEBI:47942"/>
    </cofactor>
</comment>
<evidence type="ECO:0000313" key="6">
    <source>
        <dbReference type="EMBL" id="MFD1540514.1"/>
    </source>
</evidence>
<evidence type="ECO:0000256" key="1">
    <source>
        <dbReference type="ARBA" id="ARBA00001957"/>
    </source>
</evidence>
<dbReference type="InterPro" id="IPR001242">
    <property type="entry name" value="Condensation_dom"/>
</dbReference>
<feature type="domain" description="Carrier" evidence="5">
    <location>
        <begin position="913"/>
        <end position="987"/>
    </location>
</feature>
<evidence type="ECO:0000256" key="2">
    <source>
        <dbReference type="ARBA" id="ARBA00022450"/>
    </source>
</evidence>
<protein>
    <submittedName>
        <fullName evidence="6">Non-ribosomal peptide synthetase</fullName>
    </submittedName>
</protein>
<name>A0ABW4GDG8_9ACTN</name>
<dbReference type="PROSITE" id="PS00455">
    <property type="entry name" value="AMP_BINDING"/>
    <property type="match status" value="2"/>
</dbReference>
<dbReference type="InterPro" id="IPR000873">
    <property type="entry name" value="AMP-dep_synth/lig_dom"/>
</dbReference>
<dbReference type="PROSITE" id="PS50075">
    <property type="entry name" value="CARRIER"/>
    <property type="match status" value="2"/>
</dbReference>
<accession>A0ABW4GDG8</accession>
<dbReference type="PANTHER" id="PTHR45527">
    <property type="entry name" value="NONRIBOSOMAL PEPTIDE SYNTHETASE"/>
    <property type="match status" value="1"/>
</dbReference>
<dbReference type="InterPro" id="IPR025110">
    <property type="entry name" value="AMP-bd_C"/>
</dbReference>
<dbReference type="CDD" id="cd05930">
    <property type="entry name" value="A_NRPS"/>
    <property type="match status" value="2"/>
</dbReference>
<keyword evidence="7" id="KW-1185">Reference proteome</keyword>